<accession>A0ABT6LC60</accession>
<comment type="cofactor">
    <cofactor evidence="2">
        <name>a divalent metal cation</name>
        <dbReference type="ChEBI" id="CHEBI:60240"/>
    </cofactor>
</comment>
<proteinExistence type="inferred from homology"/>
<gene>
    <name evidence="5" type="ORF">M2283_001171</name>
</gene>
<evidence type="ECO:0000256" key="3">
    <source>
        <dbReference type="SAM" id="MobiDB-lite"/>
    </source>
</evidence>
<dbReference type="Pfam" id="PF12850">
    <property type="entry name" value="Metallophos_2"/>
    <property type="match status" value="1"/>
</dbReference>
<dbReference type="EC" id="3.1.4.-" evidence="2"/>
<feature type="region of interest" description="Disordered" evidence="3">
    <location>
        <begin position="163"/>
        <end position="187"/>
    </location>
</feature>
<dbReference type="InterPro" id="IPR029052">
    <property type="entry name" value="Metallo-depent_PP-like"/>
</dbReference>
<feature type="domain" description="Calcineurin-like phosphoesterase" evidence="4">
    <location>
        <begin position="1"/>
        <end position="152"/>
    </location>
</feature>
<evidence type="ECO:0000256" key="2">
    <source>
        <dbReference type="RuleBase" id="RU362039"/>
    </source>
</evidence>
<dbReference type="NCBIfam" id="TIGR00040">
    <property type="entry name" value="yfcE"/>
    <property type="match status" value="1"/>
</dbReference>
<comment type="similarity">
    <text evidence="1 2">Belongs to the metallophosphoesterase superfamily. YfcE family.</text>
</comment>
<dbReference type="InterPro" id="IPR024654">
    <property type="entry name" value="Calcineurin-like_PHP_lpxH"/>
</dbReference>
<evidence type="ECO:0000256" key="1">
    <source>
        <dbReference type="ARBA" id="ARBA00008950"/>
    </source>
</evidence>
<dbReference type="SUPFAM" id="SSF56300">
    <property type="entry name" value="Metallo-dependent phosphatases"/>
    <property type="match status" value="1"/>
</dbReference>
<keyword evidence="2" id="KW-0479">Metal-binding</keyword>
<organism evidence="5 6">
    <name type="scientific">Streptomyces pseudovenezuelae</name>
    <dbReference type="NCBI Taxonomy" id="67350"/>
    <lineage>
        <taxon>Bacteria</taxon>
        <taxon>Bacillati</taxon>
        <taxon>Actinomycetota</taxon>
        <taxon>Actinomycetes</taxon>
        <taxon>Kitasatosporales</taxon>
        <taxon>Streptomycetaceae</taxon>
        <taxon>Streptomyces</taxon>
        <taxon>Streptomyces aurantiacus group</taxon>
    </lineage>
</organism>
<evidence type="ECO:0000313" key="5">
    <source>
        <dbReference type="EMBL" id="MDH6213888.1"/>
    </source>
</evidence>
<name>A0ABT6LC60_9ACTN</name>
<dbReference type="RefSeq" id="WP_280874931.1">
    <property type="nucleotide sequence ID" value="NZ_JARXVH010000002.1"/>
</dbReference>
<sequence length="187" mass="20584">MRLLLMSDTHLPKRAKELPAPLLAELPRADVVLHAGDWVDTATLDLLENRSHWLVGVYGNNDGPPLRARLPEVACAELGGLRFGVVHETGAATGREARCAARFPDLDVLVFGHSHIPWDTTAATGLRLLNPGSPTDRRRQPHCTYMTATVADGQLTDLELHRLPPRQPRRSHDAGARNSLDLRPPSR</sequence>
<evidence type="ECO:0000259" key="4">
    <source>
        <dbReference type="Pfam" id="PF12850"/>
    </source>
</evidence>
<reference evidence="5 6" key="1">
    <citation type="submission" date="2023-04" db="EMBL/GenBank/DDBJ databases">
        <title>Forest soil microbial communities from Buena Vista Peninsula, Colon Province, Panama.</title>
        <authorList>
            <person name="Bouskill N."/>
        </authorList>
    </citation>
    <scope>NUCLEOTIDE SEQUENCE [LARGE SCALE GENOMIC DNA]</scope>
    <source>
        <strain evidence="5 6">GGS1</strain>
    </source>
</reference>
<comment type="caution">
    <text evidence="5">The sequence shown here is derived from an EMBL/GenBank/DDBJ whole genome shotgun (WGS) entry which is preliminary data.</text>
</comment>
<dbReference type="InterPro" id="IPR000979">
    <property type="entry name" value="Phosphodiesterase_MJ0936/Vps29"/>
</dbReference>
<protein>
    <recommendedName>
        <fullName evidence="2">Phosphoesterase</fullName>
        <ecNumber evidence="2">3.1.4.-</ecNumber>
    </recommendedName>
</protein>
<dbReference type="Proteomes" id="UP001160499">
    <property type="component" value="Unassembled WGS sequence"/>
</dbReference>
<dbReference type="EMBL" id="JARXVH010000002">
    <property type="protein sequence ID" value="MDH6213888.1"/>
    <property type="molecule type" value="Genomic_DNA"/>
</dbReference>
<dbReference type="PANTHER" id="PTHR11124">
    <property type="entry name" value="VACUOLAR SORTING PROTEIN VPS29"/>
    <property type="match status" value="1"/>
</dbReference>
<keyword evidence="6" id="KW-1185">Reference proteome</keyword>
<evidence type="ECO:0000313" key="6">
    <source>
        <dbReference type="Proteomes" id="UP001160499"/>
    </source>
</evidence>
<dbReference type="Gene3D" id="3.60.21.10">
    <property type="match status" value="1"/>
</dbReference>